<evidence type="ECO:0000313" key="2">
    <source>
        <dbReference type="Proteomes" id="UP000005239"/>
    </source>
</evidence>
<evidence type="ECO:0000313" key="1">
    <source>
        <dbReference type="EnsemblMetazoa" id="PPA40753.1"/>
    </source>
</evidence>
<reference evidence="1" key="2">
    <citation type="submission" date="2022-06" db="UniProtKB">
        <authorList>
            <consortium name="EnsemblMetazoa"/>
        </authorList>
    </citation>
    <scope>IDENTIFICATION</scope>
    <source>
        <strain evidence="1">PS312</strain>
    </source>
</reference>
<proteinExistence type="predicted"/>
<accession>A0A2A6C520</accession>
<dbReference type="EnsemblMetazoa" id="PPA40753.1">
    <property type="protein sequence ID" value="PPA40753.1"/>
    <property type="gene ID" value="WBGene00279122"/>
</dbReference>
<keyword evidence="2" id="KW-1185">Reference proteome</keyword>
<gene>
    <name evidence="1" type="primary">WBGene00279122</name>
</gene>
<dbReference type="Proteomes" id="UP000005239">
    <property type="component" value="Unassembled WGS sequence"/>
</dbReference>
<reference evidence="2" key="1">
    <citation type="journal article" date="2008" name="Nat. Genet.">
        <title>The Pristionchus pacificus genome provides a unique perspective on nematode lifestyle and parasitism.</title>
        <authorList>
            <person name="Dieterich C."/>
            <person name="Clifton S.W."/>
            <person name="Schuster L.N."/>
            <person name="Chinwalla A."/>
            <person name="Delehaunty K."/>
            <person name="Dinkelacker I."/>
            <person name="Fulton L."/>
            <person name="Fulton R."/>
            <person name="Godfrey J."/>
            <person name="Minx P."/>
            <person name="Mitreva M."/>
            <person name="Roeseler W."/>
            <person name="Tian H."/>
            <person name="Witte H."/>
            <person name="Yang S.P."/>
            <person name="Wilson R.K."/>
            <person name="Sommer R.J."/>
        </authorList>
    </citation>
    <scope>NUCLEOTIDE SEQUENCE [LARGE SCALE GENOMIC DNA]</scope>
    <source>
        <strain evidence="2">PS312</strain>
    </source>
</reference>
<name>A0A2A6C520_PRIPA</name>
<accession>A0A8R1UU78</accession>
<sequence length="162" mass="18295">MRQFAKESDKCQLSETLCFGVLEGADDDGQTHFAHGCLIGTRQRHVEIRFWPLFQGAESEGRDQGRETRVDQRSEVNKEKDGKIYLQARPKTDFDVTSSGANEATMGKMSLPIVISSLENPKTQSFRELTFLNCARLFRICSILSQTASYAHFAHLSEISMQ</sequence>
<organism evidence="1 2">
    <name type="scientific">Pristionchus pacificus</name>
    <name type="common">Parasitic nematode worm</name>
    <dbReference type="NCBI Taxonomy" id="54126"/>
    <lineage>
        <taxon>Eukaryota</taxon>
        <taxon>Metazoa</taxon>
        <taxon>Ecdysozoa</taxon>
        <taxon>Nematoda</taxon>
        <taxon>Chromadorea</taxon>
        <taxon>Rhabditida</taxon>
        <taxon>Rhabditina</taxon>
        <taxon>Diplogasteromorpha</taxon>
        <taxon>Diplogasteroidea</taxon>
        <taxon>Neodiplogasteridae</taxon>
        <taxon>Pristionchus</taxon>
    </lineage>
</organism>
<protein>
    <submittedName>
        <fullName evidence="1">Uncharacterized protein</fullName>
    </submittedName>
</protein>
<dbReference type="AlphaFoldDB" id="A0A2A6C520"/>